<dbReference type="InterPro" id="IPR013320">
    <property type="entry name" value="ConA-like_dom_sf"/>
</dbReference>
<keyword evidence="6" id="KW-1185">Reference proteome</keyword>
<dbReference type="Pfam" id="PF00722">
    <property type="entry name" value="Glyco_hydro_16"/>
    <property type="match status" value="1"/>
</dbReference>
<dbReference type="InterPro" id="IPR050546">
    <property type="entry name" value="Glycosyl_Hydrlase_16"/>
</dbReference>
<evidence type="ECO:0000313" key="5">
    <source>
        <dbReference type="EMBL" id="KAK8164201.1"/>
    </source>
</evidence>
<dbReference type="PANTHER" id="PTHR10963:SF68">
    <property type="entry name" value="GLYCOSIDASE CRH1-RELATED"/>
    <property type="match status" value="1"/>
</dbReference>
<protein>
    <submittedName>
        <fullName evidence="5">Concanavalin A-like lectin/glucanase domain-containing protein</fullName>
    </submittedName>
</protein>
<name>A0ABR1XR72_9PEZI</name>
<dbReference type="PANTHER" id="PTHR10963">
    <property type="entry name" value="GLYCOSYL HYDROLASE-RELATED"/>
    <property type="match status" value="1"/>
</dbReference>
<evidence type="ECO:0000256" key="1">
    <source>
        <dbReference type="SAM" id="MobiDB-lite"/>
    </source>
</evidence>
<accession>A0ABR1XR72</accession>
<feature type="chain" id="PRO_5047128501" evidence="3">
    <location>
        <begin position="22"/>
        <end position="384"/>
    </location>
</feature>
<reference evidence="5 6" key="1">
    <citation type="journal article" date="2022" name="G3 (Bethesda)">
        <title>Enemy or ally: a genomic approach to elucidate the lifestyle of Phyllosticta citrichinaensis.</title>
        <authorList>
            <person name="Buijs V.A."/>
            <person name="Groenewald J.Z."/>
            <person name="Haridas S."/>
            <person name="LaButti K.M."/>
            <person name="Lipzen A."/>
            <person name="Martin F.M."/>
            <person name="Barry K."/>
            <person name="Grigoriev I.V."/>
            <person name="Crous P.W."/>
            <person name="Seidl M.F."/>
        </authorList>
    </citation>
    <scope>NUCLEOTIDE SEQUENCE [LARGE SCALE GENOMIC DNA]</scope>
    <source>
        <strain evidence="5 6">CBS 129764</strain>
    </source>
</reference>
<feature type="region of interest" description="Disordered" evidence="1">
    <location>
        <begin position="266"/>
        <end position="292"/>
    </location>
</feature>
<dbReference type="SUPFAM" id="SSF49899">
    <property type="entry name" value="Concanavalin A-like lectins/glucanases"/>
    <property type="match status" value="1"/>
</dbReference>
<keyword evidence="3" id="KW-0732">Signal</keyword>
<proteinExistence type="predicted"/>
<comment type="caution">
    <text evidence="5">The sequence shown here is derived from an EMBL/GenBank/DDBJ whole genome shotgun (WGS) entry which is preliminary data.</text>
</comment>
<sequence length="384" mass="42444">MQIYQLAVVFGLVVLPPLSTAQLPHPPCNPMKAQQSPCPLMPGLNNPREITFDFAQKAKPATTSVGGWNALDDSNGVAWTKDGAEFTVSKRGDRPTIELDSYIWYGRVDVEMQAAKGNHVLNAISIVSDTGDEINWQMLGSELRMPKSGYAGQGIQGRRRDHIPMSTSTYDNEPIYHTYSIDWSEDRIQWEVDNEVVRTMVPQETSGGAAYPQTPSRVRIGVTADGAATNASTSAPLKMYVRKVMVKNDYHSQYYEFVDRSGKVGSSNMEPLNRNNSSNRHRLGGAKKPKGGLFDIHKFDSFDDRMNQKHNKHHKKHDKVAAKPTPVRYFEPTGIHESDSPSELSRPNHQHLKAPLYLSNLAAGLAAPNALLSLVVLGGIVVVV</sequence>
<dbReference type="Proteomes" id="UP001456524">
    <property type="component" value="Unassembled WGS sequence"/>
</dbReference>
<dbReference type="InterPro" id="IPR000757">
    <property type="entry name" value="Beta-glucanase-like"/>
</dbReference>
<keyword evidence="2" id="KW-0812">Transmembrane</keyword>
<feature type="transmembrane region" description="Helical" evidence="2">
    <location>
        <begin position="356"/>
        <end position="383"/>
    </location>
</feature>
<dbReference type="EMBL" id="JBBWUH010000006">
    <property type="protein sequence ID" value="KAK8164201.1"/>
    <property type="molecule type" value="Genomic_DNA"/>
</dbReference>
<feature type="domain" description="GH16" evidence="4">
    <location>
        <begin position="18"/>
        <end position="252"/>
    </location>
</feature>
<evidence type="ECO:0000259" key="4">
    <source>
        <dbReference type="PROSITE" id="PS51762"/>
    </source>
</evidence>
<evidence type="ECO:0000256" key="2">
    <source>
        <dbReference type="SAM" id="Phobius"/>
    </source>
</evidence>
<feature type="signal peptide" evidence="3">
    <location>
        <begin position="1"/>
        <end position="21"/>
    </location>
</feature>
<evidence type="ECO:0000313" key="6">
    <source>
        <dbReference type="Proteomes" id="UP001456524"/>
    </source>
</evidence>
<feature type="compositionally biased region" description="Basic residues" evidence="1">
    <location>
        <begin position="279"/>
        <end position="290"/>
    </location>
</feature>
<evidence type="ECO:0000256" key="3">
    <source>
        <dbReference type="SAM" id="SignalP"/>
    </source>
</evidence>
<dbReference type="Gene3D" id="2.60.120.200">
    <property type="match status" value="1"/>
</dbReference>
<dbReference type="PROSITE" id="PS51762">
    <property type="entry name" value="GH16_2"/>
    <property type="match status" value="1"/>
</dbReference>
<keyword evidence="2" id="KW-0472">Membrane</keyword>
<gene>
    <name evidence="5" type="ORF">IWX90DRAFT_251773</name>
</gene>
<keyword evidence="2" id="KW-1133">Transmembrane helix</keyword>
<organism evidence="5 6">
    <name type="scientific">Phyllosticta citrichinensis</name>
    <dbReference type="NCBI Taxonomy" id="1130410"/>
    <lineage>
        <taxon>Eukaryota</taxon>
        <taxon>Fungi</taxon>
        <taxon>Dikarya</taxon>
        <taxon>Ascomycota</taxon>
        <taxon>Pezizomycotina</taxon>
        <taxon>Dothideomycetes</taxon>
        <taxon>Dothideomycetes incertae sedis</taxon>
        <taxon>Botryosphaeriales</taxon>
        <taxon>Phyllostictaceae</taxon>
        <taxon>Phyllosticta</taxon>
    </lineage>
</organism>